<sequence length="216" mass="24854">MTNIHAAFHIYDFLLLFGPIISWWCFPFERLIGVLQRIKTSDQIGGELELTITNSFMRGANLWRWLNRPDCPDVIKEFKHLFDLAYTPRRDLHEESAPLTVDGKWAHYTFRGVNYSRASTHFGNSLILYSPSPEDDPTAGSIQKIVTDSKGTVFLVQRQAPLPTGSFDPFLRYPHFPAKLYSSQMEDTMDTIPPDVVLSHCAQFEYLKLFSDTQFV</sequence>
<keyword evidence="1" id="KW-1133">Transmembrane helix</keyword>
<proteinExistence type="predicted"/>
<dbReference type="Proteomes" id="UP001215280">
    <property type="component" value="Unassembled WGS sequence"/>
</dbReference>
<protein>
    <submittedName>
        <fullName evidence="2">Uncharacterized protein</fullName>
    </submittedName>
</protein>
<gene>
    <name evidence="2" type="ORF">DFH07DRAFT_727790</name>
</gene>
<feature type="transmembrane region" description="Helical" evidence="1">
    <location>
        <begin position="6"/>
        <end position="26"/>
    </location>
</feature>
<accession>A0AAD7P1P7</accession>
<keyword evidence="1" id="KW-0812">Transmembrane</keyword>
<dbReference type="EMBL" id="JARJLG010000002">
    <property type="protein sequence ID" value="KAJ7783918.1"/>
    <property type="molecule type" value="Genomic_DNA"/>
</dbReference>
<reference evidence="2" key="1">
    <citation type="submission" date="2023-03" db="EMBL/GenBank/DDBJ databases">
        <title>Massive genome expansion in bonnet fungi (Mycena s.s.) driven by repeated elements and novel gene families across ecological guilds.</title>
        <authorList>
            <consortium name="Lawrence Berkeley National Laboratory"/>
            <person name="Harder C.B."/>
            <person name="Miyauchi S."/>
            <person name="Viragh M."/>
            <person name="Kuo A."/>
            <person name="Thoen E."/>
            <person name="Andreopoulos B."/>
            <person name="Lu D."/>
            <person name="Skrede I."/>
            <person name="Drula E."/>
            <person name="Henrissat B."/>
            <person name="Morin E."/>
            <person name="Kohler A."/>
            <person name="Barry K."/>
            <person name="LaButti K."/>
            <person name="Morin E."/>
            <person name="Salamov A."/>
            <person name="Lipzen A."/>
            <person name="Mereny Z."/>
            <person name="Hegedus B."/>
            <person name="Baldrian P."/>
            <person name="Stursova M."/>
            <person name="Weitz H."/>
            <person name="Taylor A."/>
            <person name="Grigoriev I.V."/>
            <person name="Nagy L.G."/>
            <person name="Martin F."/>
            <person name="Kauserud H."/>
        </authorList>
    </citation>
    <scope>NUCLEOTIDE SEQUENCE</scope>
    <source>
        <strain evidence="2">CBHHK188m</strain>
    </source>
</reference>
<evidence type="ECO:0000256" key="1">
    <source>
        <dbReference type="SAM" id="Phobius"/>
    </source>
</evidence>
<name>A0AAD7P1P7_9AGAR</name>
<keyword evidence="1" id="KW-0472">Membrane</keyword>
<dbReference type="AlphaFoldDB" id="A0AAD7P1P7"/>
<evidence type="ECO:0000313" key="2">
    <source>
        <dbReference type="EMBL" id="KAJ7783918.1"/>
    </source>
</evidence>
<comment type="caution">
    <text evidence="2">The sequence shown here is derived from an EMBL/GenBank/DDBJ whole genome shotgun (WGS) entry which is preliminary data.</text>
</comment>
<keyword evidence="3" id="KW-1185">Reference proteome</keyword>
<organism evidence="2 3">
    <name type="scientific">Mycena maculata</name>
    <dbReference type="NCBI Taxonomy" id="230809"/>
    <lineage>
        <taxon>Eukaryota</taxon>
        <taxon>Fungi</taxon>
        <taxon>Dikarya</taxon>
        <taxon>Basidiomycota</taxon>
        <taxon>Agaricomycotina</taxon>
        <taxon>Agaricomycetes</taxon>
        <taxon>Agaricomycetidae</taxon>
        <taxon>Agaricales</taxon>
        <taxon>Marasmiineae</taxon>
        <taxon>Mycenaceae</taxon>
        <taxon>Mycena</taxon>
    </lineage>
</organism>
<evidence type="ECO:0000313" key="3">
    <source>
        <dbReference type="Proteomes" id="UP001215280"/>
    </source>
</evidence>